<dbReference type="RefSeq" id="XP_073788655.1">
    <property type="nucleotide sequence ID" value="XM_073932554.1"/>
</dbReference>
<proteinExistence type="predicted"/>
<reference evidence="2" key="1">
    <citation type="submission" date="2025-08" db="UniProtKB">
        <authorList>
            <consortium name="RefSeq"/>
        </authorList>
    </citation>
    <scope>IDENTIFICATION</scope>
    <source>
        <strain evidence="2">Tuebingen</strain>
        <tissue evidence="2">Fibroblasts and whole tissue</tissue>
    </source>
</reference>
<dbReference type="Proteomes" id="UP000000437">
    <property type="component" value="Chromosome 2"/>
</dbReference>
<organism evidence="1 2">
    <name type="scientific">Danio rerio</name>
    <name type="common">Zebrafish</name>
    <name type="synonym">Brachydanio rerio</name>
    <dbReference type="NCBI Taxonomy" id="7955"/>
    <lineage>
        <taxon>Eukaryota</taxon>
        <taxon>Metazoa</taxon>
        <taxon>Chordata</taxon>
        <taxon>Craniata</taxon>
        <taxon>Vertebrata</taxon>
        <taxon>Euteleostomi</taxon>
        <taxon>Actinopterygii</taxon>
        <taxon>Neopterygii</taxon>
        <taxon>Teleostei</taxon>
        <taxon>Ostariophysi</taxon>
        <taxon>Cypriniformes</taxon>
        <taxon>Danionidae</taxon>
        <taxon>Danioninae</taxon>
        <taxon>Danio</taxon>
    </lineage>
</organism>
<sequence length="2095" mass="237253">MMKCRVCAGDLCGTHRRWIFHPSAKLSLRVLLSCALGFPLLRDGRCEFTCSKCSFMLERMFRFDTVIARVQALSLERLQRLLLEKERLRQCISALYSKNNPQMEPPPLLPPHAEYCALLEEDLQYRMQEYWAEDEGQCAHSPLCHVSERRCRTCRALRVPDSDFEAVCKVPRRVLRSVSCGPSTRSASGCREERVSGAVPTLRPESSSSDGEQTLRERQSAGGSLESLDAPFTEGRSGATSVEPLPHAGLLLALQDCGYRPVRSARGSRLPILTAAGLTNAGVQPERRSRSEEPELQELEELWRPLLDEYRPLCPRRTPKEKRSARSLVEQQYEDAAGQCVSEQQVETLQTQITHSQNSNQELQQKLCELESELLSIRQTSQEQENTIQTLTHTLSTKDTQTQELYNVIEGQNKTLCKLRESQRLQPTQAPADAPDPVLQGSAVSCDLEETRCALTLTQRRLQDLQRERERLQTELQNTLQHRESAHTHTQDLRQAVEQLRSELQVKVCELRDREVQAQTHIADRDRTIAQLQQSLSRKDKQLQEYSELLNPSSDSSGVVDRDTLLQTLRRRIRERDRALESSIDERFRCVEQQEAEVRRLQLVLREKDRDLERLSSVLQSNNHTLTGLDAVLRSKDLELQGALEACRRLEFLKQQSEEKHTLAVRERDGIIKRLQTALHTHTTHTEELQVAGGQGSAGLLLKLSEAERLLQEVMSERSRQLQEHQRQISDLLEALSCRDQELQAYGERMGRLISERSDQLQDLRSLLNTHQQQLNTAHRERDTHTAQLKEKDTLIQELLQVQRHTLIPTAAADGVCMSSSTDLEIQTVRDELQLSLRKHRETERELSDLRALLPAGHHDTVSFNQQQLVSQQQKLNEVLRAEEDLQQSHSDSSSHHSGVQEECVLRARGTLLMLEPDDTGESSSDEDDGDGDDEDLGSSSEEFSDSIEDEEKLTQKVEVGQPGYEMLLSQNAEEIQCDEEQRRGVELCGAMVQKDEALSHTRSADEECMASAAHEEGSVRCRGSEKAEADQQTCHEPQRDYCTFREEEYEEDEDDEDEGEEAAEIRAPPGKRGPPCVKLRESRRKRRCTRPHSLDLGALLSHTPAARGQGVEMEREVEGDSGSSSTGGGGAIGFWQHVEVGLREQAERLRGDLAVSRQENRELQERLMVSEATVHAQAEQIKDYRELLTESAVQQDSKQVQVDLQDLGYETSGRSENEAEREDTSSPEFDDLEMCVTLSGSRRSVCRSDSEADDASSLKGLVQDLRAQLSRSHKVIRGLQLRVRSLSATSDYASSLERTPRKVNWMCVSARAGEGFECVCEPPLRRSREMQELLSRVELLETQIRRPKMEDKMEESCAPRPGKYNTLIQAQARELCHLRQVMREGGSLCHTLTQHLSDATKAFEQLLRANDIDYYTSQSFRQQLSQSSTLAHRVCSRISGRDGPEQQDDKTGHELLALRLSKELQHKDDIIQSLHTQLQQRPDTPCSSHAHSETTDQSECTSFLSDERGSTNEDADLCSDVDASSECVEDERRPDRVFSTPHSLSGCQLTAHTQSRIQPIRGVDGSSCYQSGVDVIEEHLREIRSLRQRLEDSIRTNERLRQQLEARLTPAARDTVAPTNIFIQSPDAVSRLSTEVRTLKEEQLELQARLRASRDSCEEAEQLREAVLSGRVRLQQAELEAEQWKEELRRLQTHNSEQSQQIQQLRQDRHNNQEHNSRLQHKVSSLQQQLAESRSLLRSLQSELQLYERVCGVRTSSAAGLVCELQGPSGDWSELLLEVRALRAQLENSALRTHMQKQLEQCSEPRPSPTIPASPLYRRQLLHDPSPSPPVRDVGPFPSGPLYSPYSEMEESVLNTHDALEPHTELHGDAVDGCYANANGRHAVAHVQDYSALQQQLTEGRAAAQRVEETLRRVLGYTVLHTLLPDTHTLHTLLADTHTLQQVLDEAVSLLKMFWRAALPNTDGHTHLLQRELQALRLRVQEQEELLQGTVQRLRNTSRSKENMENYILSQLSRTRDVLKQARVNLEKNERRISSLSSSSSSLCHGKVFPGGSAGSSAWSRMTSACPVITMETAVLQQPARKRVRACLPLDSTH</sequence>
<keyword evidence="1" id="KW-1185">Reference proteome</keyword>
<evidence type="ECO:0000313" key="2">
    <source>
        <dbReference type="RefSeq" id="XP_073788655.1"/>
    </source>
</evidence>
<accession>A0AC58I335</accession>
<gene>
    <name evidence="2" type="primary">wu:fj49a02</name>
</gene>
<protein>
    <submittedName>
        <fullName evidence="2">Myomegalin isoform X1</fullName>
    </submittedName>
</protein>
<name>A0AC58I335_DANRE</name>
<evidence type="ECO:0000313" key="1">
    <source>
        <dbReference type="Proteomes" id="UP000000437"/>
    </source>
</evidence>